<dbReference type="InterPro" id="IPR020889">
    <property type="entry name" value="LipoPS_assembly_LptD"/>
</dbReference>
<keyword evidence="2 4" id="KW-0472">Membrane</keyword>
<dbReference type="RefSeq" id="WP_400883718.1">
    <property type="nucleotide sequence ID" value="NZ_JBIWXY010000003.1"/>
</dbReference>
<sequence length="803" mass="90752" precursor="true">MKIRPITFLVALVCLGLGQAYAEDAPETDASSTPSENLPDPDAIIIEGDKVQVYLDRKLKSIGNASLTTGAQEVHGDTIEYDVQNEELHVIGNARLETKGGRIKGPELRMKPSESIGEMKNPTFELDSQFANLPQFGTTGNQRQDNDNLIYNSNNTTPLTQQNIEDSGYAPGLSRKQGASRGDAKGVVFEGPDRKRLKSARYTTCEVGSDDWYIRAKELELDDYTKTGTARNARVEFQGVPILWTPWVNFSFLNQRKSGFLAPTWGTTSRSGFEFLVPFYWNIAPDMDATIGTRFLSKRGMQYQGEFRYLNEDYQGTANLEYLPSDTSTGDNRYYAKFAHLHNFHNGWTAAYNLEKVSDDKYFSEMSTRIVTTSRVNLPQQAYVNYADENWTFNALVQKFQTLDGLNYPLQRLPQLTLTGNDEWGPFDVKLLTQWANFDRNSNAISTQSTLSGGTLDTLVTGKRLVAYPSISLPMAQPYGYITPKLGLHYTKYEVDNGAFTIRDSNGIITSQDEYQSQSRTLPIFSIDSGLYFDRDVRIVKNRYTQTLEPRLYYVYIPYRDQSLLPVYDSSQADLNMGSLFLENQFTGQDRINNANQLTMAFTSRMISKKTGEQRLAVTVGQRYYFADEKVYLPGVNPRSGDTSDIIGEITARLLNNWNIDIFGQYNTDRNVYVRNNISARYNPEPGKTLNLGYRYTEDRLEQINISGQWPLGKGWYGLGRWNYSLRENQPIEGIAGLEYDADCWQARAVMQRVSTATADANYALYFQLELGGLASIGQNPLKLLNRAIPGYTSSSLIPDSYQ</sequence>
<comment type="function">
    <text evidence="4">Together with LptE, is involved in the assembly of lipopolysaccharide (LPS) at the surface of the outer membrane.</text>
</comment>
<comment type="subcellular location">
    <subcellularLocation>
        <location evidence="4">Cell outer membrane</location>
    </subcellularLocation>
</comment>
<evidence type="ECO:0000256" key="3">
    <source>
        <dbReference type="ARBA" id="ARBA00023237"/>
    </source>
</evidence>
<dbReference type="HAMAP" id="MF_01411">
    <property type="entry name" value="LPS_assembly_LptD"/>
    <property type="match status" value="1"/>
</dbReference>
<keyword evidence="1 4" id="KW-0732">Signal</keyword>
<dbReference type="Gene3D" id="2.60.450.10">
    <property type="entry name" value="Lipopolysaccharide (LPS) transport protein A like domain"/>
    <property type="match status" value="1"/>
</dbReference>
<dbReference type="InterPro" id="IPR050218">
    <property type="entry name" value="LptD"/>
</dbReference>
<evidence type="ECO:0000256" key="5">
    <source>
        <dbReference type="SAM" id="MobiDB-lite"/>
    </source>
</evidence>
<feature type="chain" id="PRO_5044939558" description="LPS-assembly protein LptD" evidence="4">
    <location>
        <begin position="23"/>
        <end position="803"/>
    </location>
</feature>
<dbReference type="PANTHER" id="PTHR30189">
    <property type="entry name" value="LPS-ASSEMBLY PROTEIN"/>
    <property type="match status" value="1"/>
</dbReference>
<feature type="compositionally biased region" description="Polar residues" evidence="5">
    <location>
        <begin position="152"/>
        <end position="165"/>
    </location>
</feature>
<dbReference type="EMBL" id="JBIWXY010000003">
    <property type="protein sequence ID" value="MFJ5447159.1"/>
    <property type="molecule type" value="Genomic_DNA"/>
</dbReference>
<dbReference type="Proteomes" id="UP001617669">
    <property type="component" value="Unassembled WGS sequence"/>
</dbReference>
<dbReference type="PANTHER" id="PTHR30189:SF1">
    <property type="entry name" value="LPS-ASSEMBLY PROTEIN LPTD"/>
    <property type="match status" value="1"/>
</dbReference>
<keyword evidence="9" id="KW-1185">Reference proteome</keyword>
<dbReference type="Pfam" id="PF04453">
    <property type="entry name" value="LptD"/>
    <property type="match status" value="1"/>
</dbReference>
<evidence type="ECO:0000256" key="1">
    <source>
        <dbReference type="ARBA" id="ARBA00022729"/>
    </source>
</evidence>
<dbReference type="Pfam" id="PF03968">
    <property type="entry name" value="LptD_N"/>
    <property type="match status" value="1"/>
</dbReference>
<feature type="region of interest" description="Disordered" evidence="5">
    <location>
        <begin position="152"/>
        <end position="187"/>
    </location>
</feature>
<dbReference type="InterPro" id="IPR005653">
    <property type="entry name" value="OstA-like_N"/>
</dbReference>
<organism evidence="8 9">
    <name type="scientific">Methylobacillus methanolivorans</name>
    <dbReference type="NCBI Taxonomy" id="1848927"/>
    <lineage>
        <taxon>Bacteria</taxon>
        <taxon>Pseudomonadati</taxon>
        <taxon>Pseudomonadota</taxon>
        <taxon>Betaproteobacteria</taxon>
        <taxon>Nitrosomonadales</taxon>
        <taxon>Methylophilaceae</taxon>
        <taxon>Methylobacillus</taxon>
    </lineage>
</organism>
<comment type="caution">
    <text evidence="8">The sequence shown here is derived from an EMBL/GenBank/DDBJ whole genome shotgun (WGS) entry which is preliminary data.</text>
</comment>
<evidence type="ECO:0000259" key="6">
    <source>
        <dbReference type="Pfam" id="PF03968"/>
    </source>
</evidence>
<evidence type="ECO:0000259" key="7">
    <source>
        <dbReference type="Pfam" id="PF04453"/>
    </source>
</evidence>
<dbReference type="InterPro" id="IPR007543">
    <property type="entry name" value="LptD_C"/>
</dbReference>
<name>A0ABW8GPY2_9PROT</name>
<feature type="domain" description="Organic solvent tolerance-like N-terminal" evidence="6">
    <location>
        <begin position="44"/>
        <end position="112"/>
    </location>
</feature>
<evidence type="ECO:0000313" key="8">
    <source>
        <dbReference type="EMBL" id="MFJ5447159.1"/>
    </source>
</evidence>
<evidence type="ECO:0000313" key="9">
    <source>
        <dbReference type="Proteomes" id="UP001617669"/>
    </source>
</evidence>
<evidence type="ECO:0000256" key="4">
    <source>
        <dbReference type="HAMAP-Rule" id="MF_01411"/>
    </source>
</evidence>
<gene>
    <name evidence="4" type="primary">lptD</name>
    <name evidence="8" type="ORF">ACIKP9_13030</name>
</gene>
<evidence type="ECO:0000256" key="2">
    <source>
        <dbReference type="ARBA" id="ARBA00023136"/>
    </source>
</evidence>
<feature type="signal peptide" evidence="4">
    <location>
        <begin position="1"/>
        <end position="22"/>
    </location>
</feature>
<comment type="caution">
    <text evidence="4">Lacks conserved residue(s) required for the propagation of feature annotation.</text>
</comment>
<comment type="similarity">
    <text evidence="4">Belongs to the LptD family.</text>
</comment>
<comment type="subunit">
    <text evidence="4">Component of the lipopolysaccharide transport and assembly complex. Interacts with LptE and LptA.</text>
</comment>
<keyword evidence="3 4" id="KW-0998">Cell outer membrane</keyword>
<accession>A0ABW8GPY2</accession>
<protein>
    <recommendedName>
        <fullName evidence="4">LPS-assembly protein LptD</fullName>
    </recommendedName>
</protein>
<proteinExistence type="inferred from homology"/>
<feature type="domain" description="LptD C-terminal" evidence="7">
    <location>
        <begin position="332"/>
        <end position="716"/>
    </location>
</feature>
<reference evidence="8 9" key="1">
    <citation type="submission" date="2024-11" db="EMBL/GenBank/DDBJ databases">
        <authorList>
            <person name="Kaparullina E.N."/>
            <person name="Delegan Y.A."/>
            <person name="Doronina N.V."/>
        </authorList>
    </citation>
    <scope>NUCLEOTIDE SEQUENCE [LARGE SCALE GENOMIC DNA]</scope>
    <source>
        <strain evidence="8 9">7sh_L</strain>
    </source>
</reference>